<dbReference type="EMBL" id="KZ107838">
    <property type="protein sequence ID" value="OSS53601.1"/>
    <property type="molecule type" value="Genomic_DNA"/>
</dbReference>
<accession>A0A1Y2MC89</accession>
<dbReference type="InParanoid" id="A0A1Y2MC89"/>
<dbReference type="OMA" id="WYYYSAF"/>
<evidence type="ECO:0000313" key="3">
    <source>
        <dbReference type="Proteomes" id="UP000193240"/>
    </source>
</evidence>
<dbReference type="Proteomes" id="UP000193240">
    <property type="component" value="Unassembled WGS sequence"/>
</dbReference>
<name>A0A1Y2MC89_EPING</name>
<gene>
    <name evidence="2" type="ORF">B5807_00404</name>
</gene>
<organism evidence="2 3">
    <name type="scientific">Epicoccum nigrum</name>
    <name type="common">Soil fungus</name>
    <name type="synonym">Epicoccum purpurascens</name>
    <dbReference type="NCBI Taxonomy" id="105696"/>
    <lineage>
        <taxon>Eukaryota</taxon>
        <taxon>Fungi</taxon>
        <taxon>Dikarya</taxon>
        <taxon>Ascomycota</taxon>
        <taxon>Pezizomycotina</taxon>
        <taxon>Dothideomycetes</taxon>
        <taxon>Pleosporomycetidae</taxon>
        <taxon>Pleosporales</taxon>
        <taxon>Pleosporineae</taxon>
        <taxon>Didymellaceae</taxon>
        <taxon>Epicoccum</taxon>
    </lineage>
</organism>
<evidence type="ECO:0000256" key="1">
    <source>
        <dbReference type="SAM" id="MobiDB-lite"/>
    </source>
</evidence>
<feature type="compositionally biased region" description="Low complexity" evidence="1">
    <location>
        <begin position="476"/>
        <end position="496"/>
    </location>
</feature>
<feature type="compositionally biased region" description="Basic and acidic residues" evidence="1">
    <location>
        <begin position="462"/>
        <end position="474"/>
    </location>
</feature>
<evidence type="ECO:0000313" key="2">
    <source>
        <dbReference type="EMBL" id="OSS53601.1"/>
    </source>
</evidence>
<reference evidence="2 3" key="1">
    <citation type="journal article" date="2017" name="Genome Announc.">
        <title>Genome sequence of the saprophytic ascomycete Epicoccum nigrum ICMP 19927 strain isolated from New Zealand.</title>
        <authorList>
            <person name="Fokin M."/>
            <person name="Fleetwood D."/>
            <person name="Weir B.S."/>
            <person name="Villas-Boas S.G."/>
        </authorList>
    </citation>
    <scope>NUCLEOTIDE SEQUENCE [LARGE SCALE GENOMIC DNA]</scope>
    <source>
        <strain evidence="2 3">ICMP 19927</strain>
    </source>
</reference>
<protein>
    <submittedName>
        <fullName evidence="2">Uncharacterized protein</fullName>
    </submittedName>
</protein>
<proteinExistence type="predicted"/>
<keyword evidence="3" id="KW-1185">Reference proteome</keyword>
<dbReference type="AlphaFoldDB" id="A0A1Y2MC89"/>
<sequence>MGFRLFAPAGEGQHELIPKRPEPLGANATLQYSVLGSTTAAVAYTSFATRYNHRVSPHFASSRSALFVRSSAKLGLWAGVLGVAADWYYTSRFTSAVLAQRKQEPAPWKLYEKAKEFTVDDGCLVGAGLGLAASIPALVLRRPAIPRWTRCLGMANIGACAGVVATHGYLSYTGERKKAYARLDRRLERRSIAFWDLFWDKQTMARFNPLIQLYVRHNALWYAQQLPGSAFDQADHQDADSVQSRASAEYAVSLDTTYEQNDQSYYLPPFDYAEDLKYISVNATHAKIEEHETEIAALLKEAEFILHISAHRQYEYCHLQDADDEERRQRLEELQLLHITYNKLHSAAEQLQTRLINWRISLQHKALMDASGPTKASVAAWLPRSAHDFKAHKPSLAIQYMERTQAALDAEVKSFEAGIAHPGYTKEKKDRWRMDLEDGRSLLRVADKIVWEFEKMRDAAARQTRALDQEDRARPAQADQPVAKPAAAARGDGTAASKPSDGGSLEIGKS</sequence>
<feature type="region of interest" description="Disordered" evidence="1">
    <location>
        <begin position="462"/>
        <end position="510"/>
    </location>
</feature>